<comment type="caution">
    <text evidence="1">The sequence shown here is derived from an EMBL/GenBank/DDBJ whole genome shotgun (WGS) entry which is preliminary data.</text>
</comment>
<keyword evidence="2" id="KW-1185">Reference proteome</keyword>
<accession>A0ACC1CVI4</accession>
<reference evidence="1 2" key="1">
    <citation type="journal article" date="2021" name="Front. Genet.">
        <title>Chromosome-Level Genome Assembly Reveals Significant Gene Expansion in the Toll and IMD Signaling Pathways of Dendrolimus kikuchii.</title>
        <authorList>
            <person name="Zhou J."/>
            <person name="Wu P."/>
            <person name="Xiong Z."/>
            <person name="Liu N."/>
            <person name="Zhao N."/>
            <person name="Ji M."/>
            <person name="Qiu Y."/>
            <person name="Yang B."/>
        </authorList>
    </citation>
    <scope>NUCLEOTIDE SEQUENCE [LARGE SCALE GENOMIC DNA]</scope>
    <source>
        <strain evidence="1">Ann1</strain>
    </source>
</reference>
<evidence type="ECO:0000313" key="1">
    <source>
        <dbReference type="EMBL" id="KAJ0175555.1"/>
    </source>
</evidence>
<organism evidence="1 2">
    <name type="scientific">Dendrolimus kikuchii</name>
    <dbReference type="NCBI Taxonomy" id="765133"/>
    <lineage>
        <taxon>Eukaryota</taxon>
        <taxon>Metazoa</taxon>
        <taxon>Ecdysozoa</taxon>
        <taxon>Arthropoda</taxon>
        <taxon>Hexapoda</taxon>
        <taxon>Insecta</taxon>
        <taxon>Pterygota</taxon>
        <taxon>Neoptera</taxon>
        <taxon>Endopterygota</taxon>
        <taxon>Lepidoptera</taxon>
        <taxon>Glossata</taxon>
        <taxon>Ditrysia</taxon>
        <taxon>Bombycoidea</taxon>
        <taxon>Lasiocampidae</taxon>
        <taxon>Dendrolimus</taxon>
    </lineage>
</organism>
<name>A0ACC1CVI4_9NEOP</name>
<gene>
    <name evidence="1" type="ORF">K1T71_008714</name>
</gene>
<dbReference type="EMBL" id="CM034401">
    <property type="protein sequence ID" value="KAJ0175555.1"/>
    <property type="molecule type" value="Genomic_DNA"/>
</dbReference>
<evidence type="ECO:0000313" key="2">
    <source>
        <dbReference type="Proteomes" id="UP000824533"/>
    </source>
</evidence>
<proteinExistence type="predicted"/>
<dbReference type="Proteomes" id="UP000824533">
    <property type="component" value="Linkage Group LG15"/>
</dbReference>
<sequence length="4996" mass="550614">MTSMGRWHVALVALALLSNAGVGAIAEQMQSRAVDTGVDLRVPEEQPAGTIVGRIPTKTGFTYRFNEPPKEFVLDPVSGEIKTNVVLDRETVDRYAFVVLSSQPTYPIEVRLRVTDVNDNYPEFPEPSIAVAFSESAAAGTKLLLDAATDKDLGINGITNDYKIIDGDNEGKFRLNVTVNPSGQTSYLHLETTGKLDRESNDFYVLNISARDGGNPPKYGYLQVNVSILDVNDNPPIFDQSDFSVSLNESVPPGTTVLKVTATDSDLGDNSKITYEVTDTEKQFAVDPESGVITTTKKLNCPKYCSNATCNMTCVLTIIAKDHGVPRQDARTYVTVNLIDANDHDPVITFTYVPSTANFATVDENAKNGSLVAAITVTDLDAGLNGITTVKIVAGNELNHFRLENSSSVYIVHVNGILDREEISKYNLTVIATDKGSPPRSTTSFLVIHVNDVNDHEPVFEKSEYSVVLTELAPSGTYIASITATDEDTGVNAEIYYDFYDGNQQQWFAIDHLTGLVTTKSMLDREVQGTVELNVSARDGGPNPKWAYTRLKITILDENDEAPCFPQIQINTTLPENIKPVKEIIILTASDYDQGTNGSVSYYLPLSIERKYPNTFVLDPIIGQLSTVVSFDREKIPLYEIQVIAKDQGFPPQSSSATIFLKVLDVNDNDPVFYPQRYIESITDELPLDSIILQVKAFDLDEGENARIMYTLESGGDGYFEVEPWTGNIFLRKDFREASETVYTLKISCKDKGNRRALEDGIVEIVKTSQRKNLQFDEYNGYNFKITEDDGISKAKIGRYVGKINARISSDTISFYILEGDPKHVFKIDEKTGIIITNSNVDREDKMTYHLKIMAKTGVAYGFTTVNISVLDVNDNYPIFIEDKDEIHINENTAVGQEIYFARAMDRDSGANRTIFYALSYNPENYFRISETTGVIYLNKPISNEPGSTIFIEVTASDNGSPALSTKHSISVIIDDVNDHTPVFDHTSYETSLLESTVVNSRFFAISASDADLGSNGKISYEIIEGNTDEKFGVFPDGYIYVKSPLDREERDYYSLTIVSKDHGRPVRSSQVPLVIHVLDENDNSPQFTNTTFIFKIKENEPPDTFVGKLTATDKDIGRNAELTYSLPVAQNDFRIDSKNGFIKTLKSFDRESLAHSTGQNYITLTVTVRDNGKVKLTDSVRVTIYITDVNDNAPIFTRTPYKVEIPEGVAIGASIMRVFSTDADEGLNGDIYYKLIGGDDFGKFSLDEATGQLTINSPLDRETVDHYLLTVLAHDSGPFAKLSSTTTIAVKVLDENDNAPIFTQTQTQISVLETDPLNKKVNRFYATDSDLGINQEVQFSITSGNRKDAFYIDSYSGELFLHKQLDYEDLTSYILNITATDNGSPSLSSSIQFIVNVIDANDNPPIFTNTAIVRQIREGIPKHTPIVTVTAEDPDSGLNGKVYYSIIHQEPKNNQRHFAINNVTGVIHTLLPIDREKIDTFRITVVAFDRAEPVSARLSSEKLVTVIVEDINDNAPIFTSMNAAVINPERMSKGLNRGIFIMNVLARDLDSGTNGLVTYKLIHGGNDLFDLHRSNGALTLRYPLSTQEARWNLVIKATDEAVLSEQKSTETYLTIILGGSELEGIIWTNVGAVSVAENEPAGTAVLNLTNNYKSELEYYIVNVTGDGKQVDRLFDIDSSLGILSTAVSLDRESGVERYEVEICAVSTGTPLKTTKTKVEVVILDKNDSPPEFKNIPPVYLASEDLAPGQLIATITADDPDTIGSITYSIQNEEPIPFALDSASGALTLMDPLDRETIPEYKLLVRADDGMQFTDVTIVIQVTDTNDNPPVFKESAYSFDIAENAARGSVVGTVVAIDLDTGPNAQLTYTVISDWANDVFSLNPQTGVFTLTAKLDYEETQHYILVAQAQDSGHPSLSGTVTVYVNIIDLNDNAPVFDPMSFSNEILENVPIGSPVVTISTTDLDSGLNGKIVYSISTGDESEDFVIENNGTIVTAKLLDRETVPIYNMIVTAKDSAKPPEPQLSSTVQVTIQIKDVNDMSPEFITTNMTTISENIPLNTVVMTIKAIDKDEGRNGYVEYFMTPSAEINGLFSLGNVDGILRAIGKLDREQKSSYMITVTAKDRGDPPNMTKMDVNISILDENDNSPVFDPKQYSASVPENASIGANVLQVSATDIDEGINGRVRYSIASGDDNRDFSISEDNGIVRVAKNLNFERKSRYILTIRAEDCAKDDARFDTAEISIAIQDINDNPPTFLDSPYLAYVMENIIPPNGGHIITIRAYDADSPPFNNQVRYFIKEGDGDLFRINASSGQISLLRTLDREAQDEHTLALVAMDTGSPPLTGSGTVKIVVEDVNDNSPEFERQSYKTSVKENLSPGTVILNPKATDKDIGNNAKIRYSLLGDKSEKFEIDHTSGFISTNDTLDREEWEVYYLIIMAQDSSTTDPRTATANLTIVVEDENDNTPTFDHPVYETHISDRTAVGDFVFGAKANDNDIGPNKKILYDLKGEHEQLFTINKDTGVIKAKENLMNFKEKIRATFNLIIVATDNGQDPRQSTAELVLIPKSVKNFPKFTITNKLTFTFPEDTPEGVLVTRLSASSPKKGPAGLLQYGIAGGNVDDALRVEPISGEVYITGKGLDYETMPLYEVWFEVRDSDNPPLKSFIEIEIKVTDANDNPPVIESSLYNASLLEEESPPQLVIKIEAHDADSNENGRISYTLVNDYEETFSIDSETGEIYTNIALDRESISFYEILVEAEDHGIPQLVGSSTVLVTVLDKNDNPPRFTRLFSVNVTENSEIGSFVIKVTSSDLDSGPNANATYSFVENPGEKFLIDAISGNVTVARSLDRELQDEYILKVAAIDGAWRSETPLTITIQDQNDNAPEFEYSYYSFNFPELQKKNSFVGQVIATDRDKQGPNSIISYSLQQPSDIFSIDPATGEITSKYVMNYRKSQGDLSPENVYSVVVVATDNGKPPMSSECLVTINIIDANNNAPKFKEYEKIIPVPKDATIGEKVIKLTAEDKVDFGINAEIEYYITGGNGSAYFSINKNDGWVVINNKFYNIGQYYELKIKAIDRGVPPQSDKISVMFVVTGENIYSPRFTALSYQVIVPENEPVGSSILTVKASDEDEGPNGIVRYSISSGNMAKEFQIHPISGVISIMRSLDYDTIQEYRLNITATDLGFKPKETTATLSIILTDINDNAPQFNQTSYIAYLPENSPVNSFIFKVSAVDIDSPKNAIIKYYINDDIISLFYINQDTGEIFSKDVFDYEEKKSYILQVRAQNPGSIMKNITTIIVHITGVNEFYPKFKQPVFHFDVSESAEIGTNVGAVQATDQDSGDDGVIYYLFVGSSNDKGFSINSQTGIIRVSRYLDRETQNRVVLTILAKNSGGIRGNDTDEAQVIISIQDGNDPPEFLRHLYEATISEGAEIGTEVTQVQAIDKDVRPQNNQFSYSLIGGNVEQNFKIDPQSGEIEVARQLDRETLSTYSLIIGAIDTGTPPQTGSATVTISVTDINDNGPILDVANFQGSVYENEPPNTSITTLSASDPDLPPNGAPFSYTIIGGIHQSYIKVQRHTGVLFTTKKIDRELTPSLEVIVQIEDSGNPVMKSNYTISIKVLDRNDNPPTPRSVHVLVYAFNNNVPGGKIADVKPNDVDIVGDYKCRILKDSTTENTLSILNIRTGCDLYTNAVKPGQGYSFSVSGSDGIHKDVLSAISVEYFSFDNYTVEQSITLRIMNMTSSDFLTHYYRSLIELLKSGVNSKDVIYLYSIYENDNHLDLTLAIKDDHSIWRREDTEKYLKTKEYDIARIIKNQVITSYFPCTTHECANNGVCTDSINVFEDTKTIESSALILSSPLIRHEYVCHCTDGFMGLNCERRQDPCSPNPCRFGGQCRKQGHDFLCSCLGRREGKTCELERDDVCSSNPCKNGGSCKESADRNSFFCLCRPGYRGNHCEALVDSCRPNPCMYGGICISLKPGYKCSCPNGRYGTHCESTTFGFGDLSYMKFPPLDASTNDITIIFATTKPDALLLYNYGAQTGGRSDFIAIELLGGNPIFSFGGARTSITSVVINSNKSLSDGNWYKLTATRNGRVISLSVTSCTDHGDVCMDCEPDDNSCYNDDTGQAGTLNFNNEPLLIGGLHEADPVLERPGQIHSDDFVGCIHSISINGRLLNLTNPLEARGVQATCDRLERGACYKKDVCGRGECQDRWKTNLCKCDGSIISTDCSTSLQSISVGENGFISYKITDKHRRMQLLDTFYGGSTVWDKRIIKISGKGISKNNPTKTLTFFFRTYRKEGILFFSATDKYYTLIELLDGKVSYTSKQNTYVNMTLAEQNDVADGSWHNITLLSSGRSIRLLVDTFNVGEELDAAGVHDFLDPYLTILSLGGIKTEWITTTKQNKFEGCLSNFTINNEVQPFTGNGTIFKETIRQGKILNGCHSNFGVGAAQNPDPLRIGITLVIVFFVILLVAISVSIIFYRLRRQKKEKGSGNAGKSGTVHSKQNGGPAMLNAPNLIAGTNDSIMNRNMHSNDTSLNSYISENADITRNVGHIVGPELLSKKYKDREIMNIDPPRPQRPDIIEREVVGKSPALREDHHPPPPPSTNTSHHHDHPSGMDLNSEVPEHYDLENASSIAPSDIDIVYHYKGFREAAGVRKYKATPPPMAGYHHKHQTPQHRHSPHHPSGYPSRVLPQATQPPPQPRQHQTTPLARLSPSSELSQQPRILTLHDISGKPLQSALLATTSSSGGVGKDALHSNSERSLNSPVMSQLSGQSSSAGRKTPSAPPQVPQVVSVGSGAVGLTAEEIERMNARQRTSSLVSTLDAVSSSSEAPRGAGVSHHISHRHHSPQDDNRSSTGSDDESGNDSFTCSEIEYDNNSINADKLEDVRRQNLSSASNPKKPILPPPYESFDSSFRGSLSTLVASDDDLAPHVSAALYRQANGSPAAAALGWDHLFNWGPNFESMIGVFKDIAELPDSVNGRISSSLRLQNGTPKPSEEYV</sequence>
<protein>
    <submittedName>
        <fullName evidence="1">Uncharacterized protein</fullName>
    </submittedName>
</protein>